<evidence type="ECO:0000313" key="2">
    <source>
        <dbReference type="Proteomes" id="UP000011657"/>
    </source>
</evidence>
<organism evidence="1 2">
    <name type="scientific">Haloterrigena salina JCM 13891</name>
    <dbReference type="NCBI Taxonomy" id="1227488"/>
    <lineage>
        <taxon>Archaea</taxon>
        <taxon>Methanobacteriati</taxon>
        <taxon>Methanobacteriota</taxon>
        <taxon>Stenosarchaea group</taxon>
        <taxon>Halobacteria</taxon>
        <taxon>Halobacteriales</taxon>
        <taxon>Natrialbaceae</taxon>
        <taxon>Haloterrigena</taxon>
    </lineage>
</organism>
<protein>
    <submittedName>
        <fullName evidence="1">Uncharacterized protein</fullName>
    </submittedName>
</protein>
<dbReference type="EMBL" id="AOIS01000058">
    <property type="protein sequence ID" value="ELZ15170.1"/>
    <property type="molecule type" value="Genomic_DNA"/>
</dbReference>
<reference evidence="1 2" key="1">
    <citation type="journal article" date="2014" name="PLoS Genet.">
        <title>Phylogenetically driven sequencing of extremely halophilic archaea reveals strategies for static and dynamic osmo-response.</title>
        <authorList>
            <person name="Becker E.A."/>
            <person name="Seitzer P.M."/>
            <person name="Tritt A."/>
            <person name="Larsen D."/>
            <person name="Krusor M."/>
            <person name="Yao A.I."/>
            <person name="Wu D."/>
            <person name="Madern D."/>
            <person name="Eisen J.A."/>
            <person name="Darling A.E."/>
            <person name="Facciotti M.T."/>
        </authorList>
    </citation>
    <scope>NUCLEOTIDE SEQUENCE [LARGE SCALE GENOMIC DNA]</scope>
    <source>
        <strain evidence="1 2">JCM 13891</strain>
    </source>
</reference>
<sequence length="57" mass="6304">MEVRRSTSSSFIIVVAVVERMLETPHYAARHCPHCATTLSNVQGVAACPECQWIDSD</sequence>
<dbReference type="Proteomes" id="UP000011657">
    <property type="component" value="Unassembled WGS sequence"/>
</dbReference>
<name>M0BW35_9EURY</name>
<dbReference type="AlphaFoldDB" id="M0BW35"/>
<accession>M0BW35</accession>
<proteinExistence type="predicted"/>
<evidence type="ECO:0000313" key="1">
    <source>
        <dbReference type="EMBL" id="ELZ15170.1"/>
    </source>
</evidence>
<dbReference type="PATRIC" id="fig|1227488.3.peg.3670"/>
<dbReference type="eggNOG" id="arCOG13182">
    <property type="taxonomic scope" value="Archaea"/>
</dbReference>
<comment type="caution">
    <text evidence="1">The sequence shown here is derived from an EMBL/GenBank/DDBJ whole genome shotgun (WGS) entry which is preliminary data.</text>
</comment>
<keyword evidence="2" id="KW-1185">Reference proteome</keyword>
<gene>
    <name evidence="1" type="ORF">C477_18320</name>
</gene>